<dbReference type="RefSeq" id="WP_069378181.1">
    <property type="nucleotide sequence ID" value="NZ_CP017141.1"/>
</dbReference>
<feature type="chain" id="PRO_5009098351" description="Outer membrane protein beta-barrel domain-containing protein" evidence="2">
    <location>
        <begin position="20"/>
        <end position="231"/>
    </location>
</feature>
<protein>
    <recommendedName>
        <fullName evidence="3">Outer membrane protein beta-barrel domain-containing protein</fullName>
    </recommendedName>
</protein>
<dbReference type="Pfam" id="PF13505">
    <property type="entry name" value="OMP_b-brl"/>
    <property type="match status" value="1"/>
</dbReference>
<dbReference type="OrthoDB" id="648040at2"/>
<organism evidence="4 5">
    <name type="scientific">Pedobacter steynii</name>
    <dbReference type="NCBI Taxonomy" id="430522"/>
    <lineage>
        <taxon>Bacteria</taxon>
        <taxon>Pseudomonadati</taxon>
        <taxon>Bacteroidota</taxon>
        <taxon>Sphingobacteriia</taxon>
        <taxon>Sphingobacteriales</taxon>
        <taxon>Sphingobacteriaceae</taxon>
        <taxon>Pedobacter</taxon>
    </lineage>
</organism>
<gene>
    <name evidence="4" type="ORF">BFS30_04540</name>
</gene>
<dbReference type="AlphaFoldDB" id="A0A1D7QCW6"/>
<evidence type="ECO:0000259" key="3">
    <source>
        <dbReference type="Pfam" id="PF13505"/>
    </source>
</evidence>
<feature type="domain" description="Outer membrane protein beta-barrel" evidence="3">
    <location>
        <begin position="6"/>
        <end position="220"/>
    </location>
</feature>
<proteinExistence type="predicted"/>
<dbReference type="EMBL" id="CP017141">
    <property type="protein sequence ID" value="AOM76485.1"/>
    <property type="molecule type" value="Genomic_DNA"/>
</dbReference>
<dbReference type="KEGG" id="psty:BFS30_04540"/>
<dbReference type="Proteomes" id="UP000094313">
    <property type="component" value="Chromosome"/>
</dbReference>
<evidence type="ECO:0000256" key="1">
    <source>
        <dbReference type="ARBA" id="ARBA00022729"/>
    </source>
</evidence>
<feature type="signal peptide" evidence="2">
    <location>
        <begin position="1"/>
        <end position="19"/>
    </location>
</feature>
<keyword evidence="1 2" id="KW-0732">Signal</keyword>
<evidence type="ECO:0000313" key="4">
    <source>
        <dbReference type="EMBL" id="AOM76485.1"/>
    </source>
</evidence>
<accession>A0A1D7QCW6</accession>
<reference evidence="4 5" key="1">
    <citation type="submission" date="2016-08" db="EMBL/GenBank/DDBJ databases">
        <authorList>
            <person name="Seilhamer J.J."/>
        </authorList>
    </citation>
    <scope>NUCLEOTIDE SEQUENCE [LARGE SCALE GENOMIC DNA]</scope>
    <source>
        <strain evidence="4 5">DX4</strain>
    </source>
</reference>
<dbReference type="InterPro" id="IPR027385">
    <property type="entry name" value="Beta-barrel_OMP"/>
</dbReference>
<name>A0A1D7QCW6_9SPHI</name>
<evidence type="ECO:0000256" key="2">
    <source>
        <dbReference type="SAM" id="SignalP"/>
    </source>
</evidence>
<sequence>MKTILTACLSLLFCIHVKAQSNFYKISVGGGFGVTQSFTDLKKHSFGLAGYGLADYYFTPFISAGIEGQMGKIKGDDTKIPANERYFTNSYKAFTLNGRIALGALIDYEKNGFSNTIKGLYLGTGLGLVLNKVDRIKEDREVPLYPGKESSKNLLFPVNVGINFYFSDHSDYTRYILNFNYQSNLTIGEGLDGYDDSSKKFRSGNPDIYTYFSVGLRYQFGSVGLFKKTVF</sequence>
<evidence type="ECO:0000313" key="5">
    <source>
        <dbReference type="Proteomes" id="UP000094313"/>
    </source>
</evidence>
<keyword evidence="5" id="KW-1185">Reference proteome</keyword>